<dbReference type="GO" id="GO:0005634">
    <property type="term" value="C:nucleus"/>
    <property type="evidence" value="ECO:0007669"/>
    <property type="project" value="UniProtKB-SubCell"/>
</dbReference>
<dbReference type="InterPro" id="IPR001650">
    <property type="entry name" value="Helicase_C-like"/>
</dbReference>
<protein>
    <submittedName>
        <fullName evidence="11">P-loop containing nucleoside triphosphate hydrolase protein</fullName>
    </submittedName>
</protein>
<sequence length="514" mass="58950">GESDIYIPSFLARHIKPHQVEGVRFMWKNLVMFAKSGCILAHAMGLGKTFQVIVIVFVLLEEVRKGNPAIPEHFRSRRILILLPPTLRKNWMREINTWIPKTWLRRTIGHHGGILLTGYQLFRDLSIGMSTSGKTPLSDDELTLYQRYLLDPGPALVVADEGHTIKNPNSKVSIATKRFKTKSRVCLTGYPLQNNLSEYWCMVDFVHPGCLGHLADFRNAYVHPIENGMYPDSTRSDVRLFRTKLYILHDILKDFVLRREPVVLQRELPPKREFVITCKLPALQHSLYTEILENELQYGNAFNAGKGLIANEIILRNICNHPYIFKLSLNKRFRAIQPRGSHGIKMVVLMHMAEMCVRNGDKMLIFSRGIPTLDYIESIFRTASWSSFTNKRRYMRLDGTTNMAARQPLVEEFNSNPNLNFFLISSGTGSLGLNLPSANRVVLMDAGWNPSFDEQAIARAYRYGQTKPVFVYRLTTCGTMEDKVLKNNVHKIGLSKRVVDHKNVEKRYTKSQLK</sequence>
<dbReference type="CDD" id="cd18793">
    <property type="entry name" value="SF2_C_SNF"/>
    <property type="match status" value="1"/>
</dbReference>
<dbReference type="Proteomes" id="UP000268162">
    <property type="component" value="Unassembled WGS sequence"/>
</dbReference>
<keyword evidence="8" id="KW-0539">Nucleus</keyword>
<evidence type="ECO:0000259" key="9">
    <source>
        <dbReference type="PROSITE" id="PS51192"/>
    </source>
</evidence>
<dbReference type="InterPro" id="IPR038718">
    <property type="entry name" value="SNF2-like_sf"/>
</dbReference>
<feature type="non-terminal residue" evidence="11">
    <location>
        <position position="514"/>
    </location>
</feature>
<feature type="domain" description="Helicase ATP-binding" evidence="9">
    <location>
        <begin position="29"/>
        <end position="209"/>
    </location>
</feature>
<dbReference type="InterPro" id="IPR027417">
    <property type="entry name" value="P-loop_NTPase"/>
</dbReference>
<evidence type="ECO:0000256" key="7">
    <source>
        <dbReference type="ARBA" id="ARBA00023125"/>
    </source>
</evidence>
<accession>A0A4P9ZVC2</accession>
<evidence type="ECO:0000259" key="10">
    <source>
        <dbReference type="PROSITE" id="PS51194"/>
    </source>
</evidence>
<dbReference type="STRING" id="215637.A0A4P9ZVC2"/>
<dbReference type="PROSITE" id="PS51194">
    <property type="entry name" value="HELICASE_CTER"/>
    <property type="match status" value="1"/>
</dbReference>
<dbReference type="InterPro" id="IPR044574">
    <property type="entry name" value="ARIP4-like"/>
</dbReference>
<dbReference type="GO" id="GO:0005524">
    <property type="term" value="F:ATP binding"/>
    <property type="evidence" value="ECO:0007669"/>
    <property type="project" value="UniProtKB-KW"/>
</dbReference>
<dbReference type="InterPro" id="IPR014001">
    <property type="entry name" value="Helicase_ATP-bd"/>
</dbReference>
<reference evidence="12" key="1">
    <citation type="journal article" date="2018" name="Nat. Microbiol.">
        <title>Leveraging single-cell genomics to expand the fungal tree of life.</title>
        <authorList>
            <person name="Ahrendt S.R."/>
            <person name="Quandt C.A."/>
            <person name="Ciobanu D."/>
            <person name="Clum A."/>
            <person name="Salamov A."/>
            <person name="Andreopoulos B."/>
            <person name="Cheng J.F."/>
            <person name="Woyke T."/>
            <person name="Pelin A."/>
            <person name="Henrissat B."/>
            <person name="Reynolds N.K."/>
            <person name="Benny G.L."/>
            <person name="Smith M.E."/>
            <person name="James T.Y."/>
            <person name="Grigoriev I.V."/>
        </authorList>
    </citation>
    <scope>NUCLEOTIDE SEQUENCE [LARGE SCALE GENOMIC DNA]</scope>
    <source>
        <strain evidence="12">RSA 468</strain>
    </source>
</reference>
<keyword evidence="5" id="KW-0347">Helicase</keyword>
<feature type="domain" description="Helicase C-terminal" evidence="10">
    <location>
        <begin position="348"/>
        <end position="512"/>
    </location>
</feature>
<evidence type="ECO:0000256" key="4">
    <source>
        <dbReference type="ARBA" id="ARBA00022801"/>
    </source>
</evidence>
<dbReference type="GO" id="GO:0003677">
    <property type="term" value="F:DNA binding"/>
    <property type="evidence" value="ECO:0007669"/>
    <property type="project" value="UniProtKB-KW"/>
</dbReference>
<evidence type="ECO:0000313" key="12">
    <source>
        <dbReference type="Proteomes" id="UP000268162"/>
    </source>
</evidence>
<evidence type="ECO:0000256" key="6">
    <source>
        <dbReference type="ARBA" id="ARBA00022840"/>
    </source>
</evidence>
<dbReference type="PROSITE" id="PS51192">
    <property type="entry name" value="HELICASE_ATP_BIND_1"/>
    <property type="match status" value="1"/>
</dbReference>
<keyword evidence="7" id="KW-0238">DNA-binding</keyword>
<evidence type="ECO:0000256" key="1">
    <source>
        <dbReference type="ARBA" id="ARBA00004123"/>
    </source>
</evidence>
<dbReference type="SMART" id="SM00487">
    <property type="entry name" value="DEXDc"/>
    <property type="match status" value="1"/>
</dbReference>
<evidence type="ECO:0000256" key="5">
    <source>
        <dbReference type="ARBA" id="ARBA00022806"/>
    </source>
</evidence>
<evidence type="ECO:0000256" key="2">
    <source>
        <dbReference type="ARBA" id="ARBA00007025"/>
    </source>
</evidence>
<comment type="similarity">
    <text evidence="2">Belongs to the SNF2/RAD54 helicase family.</text>
</comment>
<dbReference type="GO" id="GO:0004386">
    <property type="term" value="F:helicase activity"/>
    <property type="evidence" value="ECO:0007669"/>
    <property type="project" value="UniProtKB-KW"/>
</dbReference>
<dbReference type="Pfam" id="PF00176">
    <property type="entry name" value="SNF2-rel_dom"/>
    <property type="match status" value="1"/>
</dbReference>
<dbReference type="PANTHER" id="PTHR45797:SF1">
    <property type="entry name" value="HELICASE ARIP4"/>
    <property type="match status" value="1"/>
</dbReference>
<keyword evidence="12" id="KW-1185">Reference proteome</keyword>
<comment type="subcellular location">
    <subcellularLocation>
        <location evidence="1">Nucleus</location>
    </subcellularLocation>
</comment>
<keyword evidence="3" id="KW-0547">Nucleotide-binding</keyword>
<dbReference type="InterPro" id="IPR049730">
    <property type="entry name" value="SNF2/RAD54-like_C"/>
</dbReference>
<dbReference type="Pfam" id="PF00271">
    <property type="entry name" value="Helicase_C"/>
    <property type="match status" value="1"/>
</dbReference>
<dbReference type="Gene3D" id="3.40.50.10810">
    <property type="entry name" value="Tandem AAA-ATPase domain"/>
    <property type="match status" value="1"/>
</dbReference>
<dbReference type="GO" id="GO:0016887">
    <property type="term" value="F:ATP hydrolysis activity"/>
    <property type="evidence" value="ECO:0007669"/>
    <property type="project" value="InterPro"/>
</dbReference>
<dbReference type="InterPro" id="IPR000330">
    <property type="entry name" value="SNF2_N"/>
</dbReference>
<dbReference type="EMBL" id="ML002522">
    <property type="protein sequence ID" value="RKP37228.1"/>
    <property type="molecule type" value="Genomic_DNA"/>
</dbReference>
<feature type="non-terminal residue" evidence="11">
    <location>
        <position position="1"/>
    </location>
</feature>
<evidence type="ECO:0000256" key="8">
    <source>
        <dbReference type="ARBA" id="ARBA00023242"/>
    </source>
</evidence>
<dbReference type="Gene3D" id="3.40.50.300">
    <property type="entry name" value="P-loop containing nucleotide triphosphate hydrolases"/>
    <property type="match status" value="1"/>
</dbReference>
<dbReference type="PANTHER" id="PTHR45797">
    <property type="entry name" value="RAD54-LIKE"/>
    <property type="match status" value="1"/>
</dbReference>
<organism evidence="11 12">
    <name type="scientific">Dimargaris cristalligena</name>
    <dbReference type="NCBI Taxonomy" id="215637"/>
    <lineage>
        <taxon>Eukaryota</taxon>
        <taxon>Fungi</taxon>
        <taxon>Fungi incertae sedis</taxon>
        <taxon>Zoopagomycota</taxon>
        <taxon>Kickxellomycotina</taxon>
        <taxon>Dimargaritomycetes</taxon>
        <taxon>Dimargaritales</taxon>
        <taxon>Dimargaritaceae</taxon>
        <taxon>Dimargaris</taxon>
    </lineage>
</organism>
<name>A0A4P9ZVC2_9FUNG</name>
<keyword evidence="6" id="KW-0067">ATP-binding</keyword>
<dbReference type="SMART" id="SM00490">
    <property type="entry name" value="HELICc"/>
    <property type="match status" value="1"/>
</dbReference>
<keyword evidence="4 11" id="KW-0378">Hydrolase</keyword>
<evidence type="ECO:0000256" key="3">
    <source>
        <dbReference type="ARBA" id="ARBA00022741"/>
    </source>
</evidence>
<evidence type="ECO:0000313" key="11">
    <source>
        <dbReference type="EMBL" id="RKP37228.1"/>
    </source>
</evidence>
<proteinExistence type="inferred from homology"/>
<dbReference type="SUPFAM" id="SSF52540">
    <property type="entry name" value="P-loop containing nucleoside triphosphate hydrolases"/>
    <property type="match status" value="2"/>
</dbReference>
<gene>
    <name evidence="11" type="ORF">BJ085DRAFT_8464</name>
</gene>
<dbReference type="AlphaFoldDB" id="A0A4P9ZVC2"/>